<evidence type="ECO:0000256" key="4">
    <source>
        <dbReference type="ARBA" id="ARBA00022692"/>
    </source>
</evidence>
<evidence type="ECO:0000256" key="3">
    <source>
        <dbReference type="ARBA" id="ARBA00022448"/>
    </source>
</evidence>
<comment type="subcellular location">
    <subcellularLocation>
        <location evidence="1">Membrane</location>
        <topology evidence="1">Multi-pass membrane protein</topology>
    </subcellularLocation>
</comment>
<dbReference type="GO" id="GO:0048316">
    <property type="term" value="P:seed development"/>
    <property type="evidence" value="ECO:0007669"/>
    <property type="project" value="TreeGrafter"/>
</dbReference>
<dbReference type="GO" id="GO:0005886">
    <property type="term" value="C:plasma membrane"/>
    <property type="evidence" value="ECO:0007669"/>
    <property type="project" value="TreeGrafter"/>
</dbReference>
<dbReference type="PANTHER" id="PTHR31645:SF51">
    <property type="entry name" value="YELLOW STRIPE-LIKE 9 TRANSPORTER"/>
    <property type="match status" value="1"/>
</dbReference>
<feature type="transmembrane region" description="Helical" evidence="8">
    <location>
        <begin position="162"/>
        <end position="183"/>
    </location>
</feature>
<feature type="transmembrane region" description="Helical" evidence="8">
    <location>
        <begin position="502"/>
        <end position="526"/>
    </location>
</feature>
<keyword evidence="4 8" id="KW-0812">Transmembrane</keyword>
<comment type="caution">
    <text evidence="9">The sequence shown here is derived from an EMBL/GenBank/DDBJ whole genome shotgun (WGS) entry which is preliminary data.</text>
</comment>
<feature type="transmembrane region" description="Helical" evidence="8">
    <location>
        <begin position="385"/>
        <end position="408"/>
    </location>
</feature>
<feature type="transmembrane region" description="Helical" evidence="8">
    <location>
        <begin position="633"/>
        <end position="653"/>
    </location>
</feature>
<dbReference type="Pfam" id="PF03169">
    <property type="entry name" value="OPT"/>
    <property type="match status" value="1"/>
</dbReference>
<keyword evidence="5 8" id="KW-1133">Transmembrane helix</keyword>
<dbReference type="GO" id="GO:0010039">
    <property type="term" value="P:response to iron ion"/>
    <property type="evidence" value="ECO:0007669"/>
    <property type="project" value="TreeGrafter"/>
</dbReference>
<dbReference type="PANTHER" id="PTHR31645">
    <property type="entry name" value="OLIGOPEPTIDE TRANSPORTER YGL114W-RELATED"/>
    <property type="match status" value="1"/>
</dbReference>
<dbReference type="InterPro" id="IPR045035">
    <property type="entry name" value="YSL-like"/>
</dbReference>
<evidence type="ECO:0000256" key="5">
    <source>
        <dbReference type="ARBA" id="ARBA00022989"/>
    </source>
</evidence>
<dbReference type="GO" id="GO:0051980">
    <property type="term" value="F:iron-nicotianamine transmembrane transporter activity"/>
    <property type="evidence" value="ECO:0007669"/>
    <property type="project" value="TreeGrafter"/>
</dbReference>
<dbReference type="InterPro" id="IPR004813">
    <property type="entry name" value="OPT"/>
</dbReference>
<evidence type="ECO:0000256" key="6">
    <source>
        <dbReference type="ARBA" id="ARBA00023136"/>
    </source>
</evidence>
<feature type="transmembrane region" description="Helical" evidence="8">
    <location>
        <begin position="282"/>
        <end position="302"/>
    </location>
</feature>
<protein>
    <submittedName>
        <fullName evidence="9">Uncharacterized protein</fullName>
    </submittedName>
</protein>
<keyword evidence="6 8" id="KW-0472">Membrane</keyword>
<evidence type="ECO:0000256" key="7">
    <source>
        <dbReference type="SAM" id="MobiDB-lite"/>
    </source>
</evidence>
<feature type="transmembrane region" description="Helical" evidence="8">
    <location>
        <begin position="414"/>
        <end position="433"/>
    </location>
</feature>
<feature type="compositionally biased region" description="Basic and acidic residues" evidence="7">
    <location>
        <begin position="1"/>
        <end position="16"/>
    </location>
</feature>
<feature type="transmembrane region" description="Helical" evidence="8">
    <location>
        <begin position="562"/>
        <end position="579"/>
    </location>
</feature>
<feature type="transmembrane region" description="Helical" evidence="8">
    <location>
        <begin position="599"/>
        <end position="621"/>
    </location>
</feature>
<evidence type="ECO:0000256" key="2">
    <source>
        <dbReference type="ARBA" id="ARBA00010276"/>
    </source>
</evidence>
<feature type="transmembrane region" description="Helical" evidence="8">
    <location>
        <begin position="115"/>
        <end position="137"/>
    </location>
</feature>
<evidence type="ECO:0000313" key="10">
    <source>
        <dbReference type="Proteomes" id="UP001231189"/>
    </source>
</evidence>
<dbReference type="AlphaFoldDB" id="A0AAD8QEJ7"/>
<feature type="transmembrane region" description="Helical" evidence="8">
    <location>
        <begin position="47"/>
        <end position="65"/>
    </location>
</feature>
<organism evidence="9 10">
    <name type="scientific">Lolium multiflorum</name>
    <name type="common">Italian ryegrass</name>
    <name type="synonym">Lolium perenne subsp. multiflorum</name>
    <dbReference type="NCBI Taxonomy" id="4521"/>
    <lineage>
        <taxon>Eukaryota</taxon>
        <taxon>Viridiplantae</taxon>
        <taxon>Streptophyta</taxon>
        <taxon>Embryophyta</taxon>
        <taxon>Tracheophyta</taxon>
        <taxon>Spermatophyta</taxon>
        <taxon>Magnoliopsida</taxon>
        <taxon>Liliopsida</taxon>
        <taxon>Poales</taxon>
        <taxon>Poaceae</taxon>
        <taxon>BOP clade</taxon>
        <taxon>Pooideae</taxon>
        <taxon>Poodae</taxon>
        <taxon>Poeae</taxon>
        <taxon>Poeae Chloroplast Group 2 (Poeae type)</taxon>
        <taxon>Loliodinae</taxon>
        <taxon>Loliinae</taxon>
        <taxon>Lolium</taxon>
    </lineage>
</organism>
<feature type="region of interest" description="Disordered" evidence="7">
    <location>
        <begin position="1"/>
        <end position="40"/>
    </location>
</feature>
<sequence>MALRQRDAAGEGKEETAELYGDGDGDGAEAGQPAHARGPVPKWSEQLTARGLVVAATVGIMYSVIVMKLNLTTGLDPTLNVSAALISFVILRVWTQATARLGFAVRPLTRQENTVIQTCAVACYGISSAGGFGSYLLGLSKKTYEAAGTDIEGNVGWKEPGIGWMTGYLFAVSFVGILALVPLRKILVIDYKLTYPSGTATAVLINGFHAPQGDDVAKMQVKGFTKYFVISFFWSFFQWFYSGGDKCGFSQFPTLGLRARKQTFFFDFNLTYVGAGMICPHLINISLLLGSILSYGIMWPLISDLKGNWYPADLPESSMRSLQGYKAFICIALILGDGMYNFAKIIVSTIWSIVDKSEKKKTKKEEDILSLDDLHRNEVFTRESLPNWIAFLGYFGLSLIAVITIPLMFPEIKWYYAIIAYILAPALGFSNAYGSGLTDINMAFNYGKVALLILAATAGKEHGVVAGMVGCGMVKSIASISADLMQDFKTGHLTLTSPRSMLIAQIVGTVMGCVIAPLAFFVFYNAFDIGNLNGPWKAPYALIYRNIAILGVEGFSALPKHCLQLCCGFFAFALVANLMRDFLPRKYGKWIPLPMAMGFPFLVGASFAIDMCVGTLIVYIWHKIDKSKAVHMVPAVASGFICGDGLWIFPASLLSLAKITAPMCMAFESTR</sequence>
<evidence type="ECO:0000256" key="1">
    <source>
        <dbReference type="ARBA" id="ARBA00004141"/>
    </source>
</evidence>
<evidence type="ECO:0000313" key="9">
    <source>
        <dbReference type="EMBL" id="KAK1601045.1"/>
    </source>
</evidence>
<name>A0AAD8QEJ7_LOLMU</name>
<comment type="similarity">
    <text evidence="2">Belongs to the YSL (TC 2.A.67.2) family.</text>
</comment>
<reference evidence="9" key="1">
    <citation type="submission" date="2023-07" db="EMBL/GenBank/DDBJ databases">
        <title>A chromosome-level genome assembly of Lolium multiflorum.</title>
        <authorList>
            <person name="Chen Y."/>
            <person name="Copetti D."/>
            <person name="Kolliker R."/>
            <person name="Studer B."/>
        </authorList>
    </citation>
    <scope>NUCLEOTIDE SEQUENCE</scope>
    <source>
        <strain evidence="9">02402/16</strain>
        <tissue evidence="9">Leaf</tissue>
    </source>
</reference>
<keyword evidence="10" id="KW-1185">Reference proteome</keyword>
<feature type="transmembrane region" description="Helical" evidence="8">
    <location>
        <begin position="77"/>
        <end position="94"/>
    </location>
</feature>
<accession>A0AAD8QEJ7</accession>
<proteinExistence type="inferred from homology"/>
<dbReference type="Proteomes" id="UP001231189">
    <property type="component" value="Unassembled WGS sequence"/>
</dbReference>
<gene>
    <name evidence="9" type="ORF">QYE76_017048</name>
</gene>
<dbReference type="GO" id="GO:0035673">
    <property type="term" value="F:oligopeptide transmembrane transporter activity"/>
    <property type="evidence" value="ECO:0007669"/>
    <property type="project" value="InterPro"/>
</dbReference>
<evidence type="ECO:0000256" key="8">
    <source>
        <dbReference type="SAM" id="Phobius"/>
    </source>
</evidence>
<feature type="transmembrane region" description="Helical" evidence="8">
    <location>
        <begin position="322"/>
        <end position="354"/>
    </location>
</feature>
<dbReference type="EMBL" id="JAUUTY010000518">
    <property type="protein sequence ID" value="KAK1601045.1"/>
    <property type="molecule type" value="Genomic_DNA"/>
</dbReference>
<dbReference type="NCBIfam" id="TIGR00728">
    <property type="entry name" value="OPT_sfam"/>
    <property type="match status" value="1"/>
</dbReference>
<keyword evidence="3" id="KW-0813">Transport</keyword>